<feature type="compositionally biased region" description="Low complexity" evidence="1">
    <location>
        <begin position="250"/>
        <end position="266"/>
    </location>
</feature>
<organism evidence="3 4">
    <name type="scientific">Gordonia asplenii</name>
    <dbReference type="NCBI Taxonomy" id="2725283"/>
    <lineage>
        <taxon>Bacteria</taxon>
        <taxon>Bacillati</taxon>
        <taxon>Actinomycetota</taxon>
        <taxon>Actinomycetes</taxon>
        <taxon>Mycobacteriales</taxon>
        <taxon>Gordoniaceae</taxon>
        <taxon>Gordonia</taxon>
    </lineage>
</organism>
<keyword evidence="2" id="KW-0812">Transmembrane</keyword>
<keyword evidence="4" id="KW-1185">Reference proteome</keyword>
<gene>
    <name evidence="3" type="ORF">HH308_16910</name>
</gene>
<feature type="transmembrane region" description="Helical" evidence="2">
    <location>
        <begin position="183"/>
        <end position="205"/>
    </location>
</feature>
<keyword evidence="2" id="KW-0472">Membrane</keyword>
<proteinExistence type="predicted"/>
<name>A0A848L1D7_9ACTN</name>
<dbReference type="Proteomes" id="UP000550729">
    <property type="component" value="Unassembled WGS sequence"/>
</dbReference>
<dbReference type="RefSeq" id="WP_170195398.1">
    <property type="nucleotide sequence ID" value="NZ_JABBNB010000017.1"/>
</dbReference>
<feature type="compositionally biased region" description="Low complexity" evidence="1">
    <location>
        <begin position="216"/>
        <end position="232"/>
    </location>
</feature>
<evidence type="ECO:0000256" key="1">
    <source>
        <dbReference type="SAM" id="MobiDB-lite"/>
    </source>
</evidence>
<keyword evidence="2" id="KW-1133">Transmembrane helix</keyword>
<sequence>MKLSAALRRHPVVTALATLFVLVLTIGGGLFGASRAVPSYESEGIVLIIPPGAGSQVATNNPFVNLDQNVAQLAQALSTRMAAPDIVSGLQSRAPSLTGYTAAVRYDNAVVNSMPTSQLQFTVTGTDAQTVRDAVQQLMVIASDQLKQMQVHAGVKDDTLAQSVQLVAPTEPTAMAVSGARGAGMWAISGLLGSLVVLAVIGAVWRFYSRRDGDPETPAAHAASPASATTSADPVTRKTASSGGSRDSDTATLTSSTPTATAPVVSESDAQSAATSVKTATRPGQARPSSHPGGSANHSKRPNRR</sequence>
<dbReference type="EMBL" id="JABBNB010000017">
    <property type="protein sequence ID" value="NMO02895.1"/>
    <property type="molecule type" value="Genomic_DNA"/>
</dbReference>
<feature type="region of interest" description="Disordered" evidence="1">
    <location>
        <begin position="214"/>
        <end position="305"/>
    </location>
</feature>
<evidence type="ECO:0000313" key="4">
    <source>
        <dbReference type="Proteomes" id="UP000550729"/>
    </source>
</evidence>
<evidence type="ECO:0000313" key="3">
    <source>
        <dbReference type="EMBL" id="NMO02895.1"/>
    </source>
</evidence>
<reference evidence="3 4" key="1">
    <citation type="submission" date="2020-04" db="EMBL/GenBank/DDBJ databases">
        <title>Gordonia sp. nov. TBRC 11910.</title>
        <authorList>
            <person name="Suriyachadkun C."/>
        </authorList>
    </citation>
    <scope>NUCLEOTIDE SEQUENCE [LARGE SCALE GENOMIC DNA]</scope>
    <source>
        <strain evidence="3 4">TBRC 11910</strain>
    </source>
</reference>
<feature type="compositionally biased region" description="Polar residues" evidence="1">
    <location>
        <begin position="268"/>
        <end position="279"/>
    </location>
</feature>
<evidence type="ECO:0008006" key="5">
    <source>
        <dbReference type="Google" id="ProtNLM"/>
    </source>
</evidence>
<evidence type="ECO:0000256" key="2">
    <source>
        <dbReference type="SAM" id="Phobius"/>
    </source>
</evidence>
<dbReference type="AlphaFoldDB" id="A0A848L1D7"/>
<accession>A0A848L1D7</accession>
<protein>
    <recommendedName>
        <fullName evidence="5">Capsular polysaccharide biosynthesis protein</fullName>
    </recommendedName>
</protein>
<comment type="caution">
    <text evidence="3">The sequence shown here is derived from an EMBL/GenBank/DDBJ whole genome shotgun (WGS) entry which is preliminary data.</text>
</comment>